<organism evidence="1">
    <name type="scientific">Arundo donax</name>
    <name type="common">Giant reed</name>
    <name type="synonym">Donax arundinaceus</name>
    <dbReference type="NCBI Taxonomy" id="35708"/>
    <lineage>
        <taxon>Eukaryota</taxon>
        <taxon>Viridiplantae</taxon>
        <taxon>Streptophyta</taxon>
        <taxon>Embryophyta</taxon>
        <taxon>Tracheophyta</taxon>
        <taxon>Spermatophyta</taxon>
        <taxon>Magnoliopsida</taxon>
        <taxon>Liliopsida</taxon>
        <taxon>Poales</taxon>
        <taxon>Poaceae</taxon>
        <taxon>PACMAD clade</taxon>
        <taxon>Arundinoideae</taxon>
        <taxon>Arundineae</taxon>
        <taxon>Arundo</taxon>
    </lineage>
</organism>
<name>A0A0A9HAG4_ARUDO</name>
<evidence type="ECO:0000313" key="1">
    <source>
        <dbReference type="EMBL" id="JAE29903.1"/>
    </source>
</evidence>
<dbReference type="AlphaFoldDB" id="A0A0A9HAG4"/>
<protein>
    <submittedName>
        <fullName evidence="1">Uncharacterized protein</fullName>
    </submittedName>
</protein>
<accession>A0A0A9HAG4</accession>
<sequence length="56" mass="6661">MESIIVLYQKMPRQIKSNNSCEDISTSNALYHIVISKTIKTINYLYMYWPHIHKTT</sequence>
<reference evidence="1" key="2">
    <citation type="journal article" date="2015" name="Data Brief">
        <title>Shoot transcriptome of the giant reed, Arundo donax.</title>
        <authorList>
            <person name="Barrero R.A."/>
            <person name="Guerrero F.D."/>
            <person name="Moolhuijzen P."/>
            <person name="Goolsby J.A."/>
            <person name="Tidwell J."/>
            <person name="Bellgard S.E."/>
            <person name="Bellgard M.I."/>
        </authorList>
    </citation>
    <scope>NUCLEOTIDE SEQUENCE</scope>
    <source>
        <tissue evidence="1">Shoot tissue taken approximately 20 cm above the soil surface</tissue>
    </source>
</reference>
<reference evidence="1" key="1">
    <citation type="submission" date="2014-09" db="EMBL/GenBank/DDBJ databases">
        <authorList>
            <person name="Magalhaes I.L.F."/>
            <person name="Oliveira U."/>
            <person name="Santos F.R."/>
            <person name="Vidigal T.H.D.A."/>
            <person name="Brescovit A.D."/>
            <person name="Santos A.J."/>
        </authorList>
    </citation>
    <scope>NUCLEOTIDE SEQUENCE</scope>
    <source>
        <tissue evidence="1">Shoot tissue taken approximately 20 cm above the soil surface</tissue>
    </source>
</reference>
<proteinExistence type="predicted"/>
<dbReference type="EMBL" id="GBRH01167993">
    <property type="protein sequence ID" value="JAE29903.1"/>
    <property type="molecule type" value="Transcribed_RNA"/>
</dbReference>